<evidence type="ECO:0000313" key="3">
    <source>
        <dbReference type="EMBL" id="MFC7268791.1"/>
    </source>
</evidence>
<feature type="region of interest" description="Disordered" evidence="1">
    <location>
        <begin position="500"/>
        <end position="524"/>
    </location>
</feature>
<feature type="region of interest" description="Disordered" evidence="1">
    <location>
        <begin position="261"/>
        <end position="284"/>
    </location>
</feature>
<dbReference type="RefSeq" id="WP_262873664.1">
    <property type="nucleotide sequence ID" value="NZ_BAABKW010000002.1"/>
</dbReference>
<proteinExistence type="predicted"/>
<reference evidence="4" key="1">
    <citation type="journal article" date="2019" name="Int. J. Syst. Evol. Microbiol.">
        <title>The Global Catalogue of Microorganisms (GCM) 10K type strain sequencing project: providing services to taxonomists for standard genome sequencing and annotation.</title>
        <authorList>
            <consortium name="The Broad Institute Genomics Platform"/>
            <consortium name="The Broad Institute Genome Sequencing Center for Infectious Disease"/>
            <person name="Wu L."/>
            <person name="Ma J."/>
        </authorList>
    </citation>
    <scope>NUCLEOTIDE SEQUENCE [LARGE SCALE GENOMIC DNA]</scope>
    <source>
        <strain evidence="4">CGMCC 1.15772</strain>
    </source>
</reference>
<keyword evidence="4" id="KW-1185">Reference proteome</keyword>
<feature type="compositionally biased region" description="Gly residues" evidence="1">
    <location>
        <begin position="268"/>
        <end position="277"/>
    </location>
</feature>
<gene>
    <name evidence="3" type="ORF">ACFQRL_07465</name>
</gene>
<name>A0ABW2HE44_9MICO</name>
<dbReference type="Proteomes" id="UP001596507">
    <property type="component" value="Unassembled WGS sequence"/>
</dbReference>
<dbReference type="EMBL" id="JBHTBE010000001">
    <property type="protein sequence ID" value="MFC7268791.1"/>
    <property type="molecule type" value="Genomic_DNA"/>
</dbReference>
<dbReference type="InterPro" id="IPR003615">
    <property type="entry name" value="HNH_nuc"/>
</dbReference>
<sequence>MGAPRGDAVDQEIWRNDLDALVIEVASARATLAAAQAAEAQVLARAVDLIAERERHCLAAAAPGLSSRLAVREVSAELGAAVRVGDQAMQCRIGDAAVVVAQFPKVLRAWRKGRIDAAHVAVIRETGTTISTEKGRRRFERKVLKVALVESAGRLREPAQVIAARIDPEATAARLGRAASERNTRVRPLGDGLARVQADIDAVLAYAIDDRLTQIARSMYRQPLAGDDAPREGGAVVVRTGGPQGRSDLEGGAVEGGAVEGETREGAPAGGVQGGGASAEPPVDGRTMDQLRADAFTDLLLTATPIAHGDPDTAVHGRVQVMIPAMTLLADADADAGDALVPLDDQGSTSQPRSEGQPDGPALLAGFGVVCAATVRRLAAAIPTWSRLFTDPFSGQVFTVDSYQPTAAQRRFLAARDERCRFPGCRRRVERCDVDHTVDAATGGATSTCNLAHLCRRHHTMKHHTDWRVRQLGGGVLEWTSPTGRTHRDRPPGMVRFLPDPDHRAAAPLPAAAAGEDIGPPPPF</sequence>
<evidence type="ECO:0000313" key="4">
    <source>
        <dbReference type="Proteomes" id="UP001596507"/>
    </source>
</evidence>
<feature type="domain" description="HNH nuclease" evidence="2">
    <location>
        <begin position="408"/>
        <end position="460"/>
    </location>
</feature>
<dbReference type="Gene3D" id="1.10.30.50">
    <property type="match status" value="1"/>
</dbReference>
<evidence type="ECO:0000256" key="1">
    <source>
        <dbReference type="SAM" id="MobiDB-lite"/>
    </source>
</evidence>
<feature type="region of interest" description="Disordered" evidence="1">
    <location>
        <begin position="339"/>
        <end position="360"/>
    </location>
</feature>
<dbReference type="Pfam" id="PF02720">
    <property type="entry name" value="DUF222"/>
    <property type="match status" value="1"/>
</dbReference>
<evidence type="ECO:0000259" key="2">
    <source>
        <dbReference type="SMART" id="SM00507"/>
    </source>
</evidence>
<organism evidence="3 4">
    <name type="scientific">Microbacterium fluvii</name>
    <dbReference type="NCBI Taxonomy" id="415215"/>
    <lineage>
        <taxon>Bacteria</taxon>
        <taxon>Bacillati</taxon>
        <taxon>Actinomycetota</taxon>
        <taxon>Actinomycetes</taxon>
        <taxon>Micrococcales</taxon>
        <taxon>Microbacteriaceae</taxon>
        <taxon>Microbacterium</taxon>
    </lineage>
</organism>
<accession>A0ABW2HE44</accession>
<dbReference type="SMART" id="SM00507">
    <property type="entry name" value="HNHc"/>
    <property type="match status" value="1"/>
</dbReference>
<comment type="caution">
    <text evidence="3">The sequence shown here is derived from an EMBL/GenBank/DDBJ whole genome shotgun (WGS) entry which is preliminary data.</text>
</comment>
<dbReference type="InterPro" id="IPR003870">
    <property type="entry name" value="DUF222"/>
</dbReference>
<dbReference type="CDD" id="cd00085">
    <property type="entry name" value="HNHc"/>
    <property type="match status" value="1"/>
</dbReference>
<protein>
    <submittedName>
        <fullName evidence="3">DUF222 domain-containing protein</fullName>
    </submittedName>
</protein>